<feature type="transmembrane region" description="Helical" evidence="5">
    <location>
        <begin position="20"/>
        <end position="44"/>
    </location>
</feature>
<keyword evidence="4" id="KW-0998">Cell outer membrane</keyword>
<protein>
    <submittedName>
        <fullName evidence="6">Tfp pilus assembly protein FimT/FimU</fullName>
    </submittedName>
</protein>
<dbReference type="InterPro" id="IPR012902">
    <property type="entry name" value="N_methyl_site"/>
</dbReference>
<keyword evidence="5" id="KW-0812">Transmembrane</keyword>
<keyword evidence="7" id="KW-1185">Reference proteome</keyword>
<gene>
    <name evidence="6" type="ORF">ACFSR9_09040</name>
</gene>
<keyword evidence="3" id="KW-0574">Periplasm</keyword>
<evidence type="ECO:0000256" key="3">
    <source>
        <dbReference type="ARBA" id="ARBA00022764"/>
    </source>
</evidence>
<accession>A0ABW5P6A2</accession>
<dbReference type="InterPro" id="IPR045584">
    <property type="entry name" value="Pilin-like"/>
</dbReference>
<comment type="caution">
    <text evidence="6">The sequence shown here is derived from an EMBL/GenBank/DDBJ whole genome shotgun (WGS) entry which is preliminary data.</text>
</comment>
<sequence length="178" mass="18247">MVVAAACPKRHHEGMRTSGFTLLELLIVMTIIGILAALGVMGILNYSRSLQLAGYAQQFGVAIQGAASRANSRNAVYIVRFDSTGMTWGPAASTVTATSCESAAAAPALATTGGTVEKPAGATSPNGWLCVAAPGLVTRLNSLPTCTYKTATVPCLSVSRGSQTRNVLISASGQTEVE</sequence>
<comment type="subcellular location">
    <subcellularLocation>
        <location evidence="1">Cell outer membrane</location>
        <topology evidence="1">Single-pass membrane protein</topology>
    </subcellularLocation>
    <subcellularLocation>
        <location evidence="2">Periplasm</location>
    </subcellularLocation>
</comment>
<dbReference type="EMBL" id="JBHUMK010000037">
    <property type="protein sequence ID" value="MFD2609582.1"/>
    <property type="molecule type" value="Genomic_DNA"/>
</dbReference>
<dbReference type="RefSeq" id="WP_386845073.1">
    <property type="nucleotide sequence ID" value="NZ_JBHUMK010000037.1"/>
</dbReference>
<evidence type="ECO:0000256" key="2">
    <source>
        <dbReference type="ARBA" id="ARBA00004418"/>
    </source>
</evidence>
<keyword evidence="5" id="KW-0472">Membrane</keyword>
<evidence type="ECO:0000313" key="7">
    <source>
        <dbReference type="Proteomes" id="UP001597475"/>
    </source>
</evidence>
<dbReference type="Gene3D" id="3.30.700.10">
    <property type="entry name" value="Glycoprotein, Type 4 Pilin"/>
    <property type="match status" value="1"/>
</dbReference>
<keyword evidence="5" id="KW-1133">Transmembrane helix</keyword>
<dbReference type="PROSITE" id="PS00409">
    <property type="entry name" value="PROKAR_NTER_METHYL"/>
    <property type="match status" value="1"/>
</dbReference>
<evidence type="ECO:0000256" key="4">
    <source>
        <dbReference type="ARBA" id="ARBA00023237"/>
    </source>
</evidence>
<name>A0ABW5P6A2_9DEIO</name>
<dbReference type="Proteomes" id="UP001597475">
    <property type="component" value="Unassembled WGS sequence"/>
</dbReference>
<proteinExistence type="predicted"/>
<evidence type="ECO:0000256" key="5">
    <source>
        <dbReference type="SAM" id="Phobius"/>
    </source>
</evidence>
<reference evidence="7" key="1">
    <citation type="journal article" date="2019" name="Int. J. Syst. Evol. Microbiol.">
        <title>The Global Catalogue of Microorganisms (GCM) 10K type strain sequencing project: providing services to taxonomists for standard genome sequencing and annotation.</title>
        <authorList>
            <consortium name="The Broad Institute Genomics Platform"/>
            <consortium name="The Broad Institute Genome Sequencing Center for Infectious Disease"/>
            <person name="Wu L."/>
            <person name="Ma J."/>
        </authorList>
    </citation>
    <scope>NUCLEOTIDE SEQUENCE [LARGE SCALE GENOMIC DNA]</scope>
    <source>
        <strain evidence="7">KCTC 33842</strain>
    </source>
</reference>
<evidence type="ECO:0000313" key="6">
    <source>
        <dbReference type="EMBL" id="MFD2609582.1"/>
    </source>
</evidence>
<organism evidence="6 7">
    <name type="scientific">Deinococcus taklimakanensis</name>
    <dbReference type="NCBI Taxonomy" id="536443"/>
    <lineage>
        <taxon>Bacteria</taxon>
        <taxon>Thermotogati</taxon>
        <taxon>Deinococcota</taxon>
        <taxon>Deinococci</taxon>
        <taxon>Deinococcales</taxon>
        <taxon>Deinococcaceae</taxon>
        <taxon>Deinococcus</taxon>
    </lineage>
</organism>
<dbReference type="NCBIfam" id="TIGR02532">
    <property type="entry name" value="IV_pilin_GFxxxE"/>
    <property type="match status" value="1"/>
</dbReference>
<evidence type="ECO:0000256" key="1">
    <source>
        <dbReference type="ARBA" id="ARBA00004203"/>
    </source>
</evidence>
<dbReference type="Pfam" id="PF07963">
    <property type="entry name" value="N_methyl"/>
    <property type="match status" value="1"/>
</dbReference>
<dbReference type="SUPFAM" id="SSF54523">
    <property type="entry name" value="Pili subunits"/>
    <property type="match status" value="1"/>
</dbReference>